<dbReference type="Gene3D" id="3.10.129.10">
    <property type="entry name" value="Hotdog Thioesterase"/>
    <property type="match status" value="1"/>
</dbReference>
<proteinExistence type="predicted"/>
<dbReference type="GO" id="GO:0047617">
    <property type="term" value="F:fatty acyl-CoA hydrolase activity"/>
    <property type="evidence" value="ECO:0007669"/>
    <property type="project" value="TreeGrafter"/>
</dbReference>
<evidence type="ECO:0000313" key="2">
    <source>
        <dbReference type="Proteomes" id="UP000617531"/>
    </source>
</evidence>
<evidence type="ECO:0000313" key="1">
    <source>
        <dbReference type="EMBL" id="GHF17381.1"/>
    </source>
</evidence>
<dbReference type="RefSeq" id="WP_191283128.1">
    <property type="nucleotide sequence ID" value="NZ_BNAI01000003.1"/>
</dbReference>
<dbReference type="Proteomes" id="UP000617531">
    <property type="component" value="Unassembled WGS sequence"/>
</dbReference>
<dbReference type="EMBL" id="BNAI01000003">
    <property type="protein sequence ID" value="GHF17381.1"/>
    <property type="molecule type" value="Genomic_DNA"/>
</dbReference>
<gene>
    <name evidence="1" type="ORF">GCM10011600_17700</name>
</gene>
<dbReference type="Pfam" id="PF13279">
    <property type="entry name" value="4HBT_2"/>
    <property type="match status" value="1"/>
</dbReference>
<keyword evidence="2" id="KW-1185">Reference proteome</keyword>
<dbReference type="SUPFAM" id="SSF54637">
    <property type="entry name" value="Thioesterase/thiol ester dehydrase-isomerase"/>
    <property type="match status" value="1"/>
</dbReference>
<organism evidence="1 2">
    <name type="scientific">Pseudolysinimonas yzui</name>
    <dbReference type="NCBI Taxonomy" id="2708254"/>
    <lineage>
        <taxon>Bacteria</taxon>
        <taxon>Bacillati</taxon>
        <taxon>Actinomycetota</taxon>
        <taxon>Actinomycetes</taxon>
        <taxon>Micrococcales</taxon>
        <taxon>Microbacteriaceae</taxon>
        <taxon>Pseudolysinimonas</taxon>
    </lineage>
</organism>
<reference evidence="1" key="1">
    <citation type="journal article" date="2014" name="Int. J. Syst. Evol. Microbiol.">
        <title>Complete genome sequence of Corynebacterium casei LMG S-19264T (=DSM 44701T), isolated from a smear-ripened cheese.</title>
        <authorList>
            <consortium name="US DOE Joint Genome Institute (JGI-PGF)"/>
            <person name="Walter F."/>
            <person name="Albersmeier A."/>
            <person name="Kalinowski J."/>
            <person name="Ruckert C."/>
        </authorList>
    </citation>
    <scope>NUCLEOTIDE SEQUENCE</scope>
    <source>
        <strain evidence="1">CGMCC 1.16548</strain>
    </source>
</reference>
<name>A0A8J3M1F9_9MICO</name>
<dbReference type="PANTHER" id="PTHR31793:SF24">
    <property type="entry name" value="LONG-CHAIN ACYL-COA THIOESTERASE FADM"/>
    <property type="match status" value="1"/>
</dbReference>
<dbReference type="AlphaFoldDB" id="A0A8J3M1F9"/>
<comment type="caution">
    <text evidence="1">The sequence shown here is derived from an EMBL/GenBank/DDBJ whole genome shotgun (WGS) entry which is preliminary data.</text>
</comment>
<accession>A0A8J3M1F9</accession>
<reference evidence="1" key="2">
    <citation type="submission" date="2020-09" db="EMBL/GenBank/DDBJ databases">
        <authorList>
            <person name="Sun Q."/>
            <person name="Zhou Y."/>
        </authorList>
    </citation>
    <scope>NUCLEOTIDE SEQUENCE</scope>
    <source>
        <strain evidence="1">CGMCC 1.16548</strain>
    </source>
</reference>
<dbReference type="CDD" id="cd00586">
    <property type="entry name" value="4HBT"/>
    <property type="match status" value="1"/>
</dbReference>
<dbReference type="InterPro" id="IPR050563">
    <property type="entry name" value="4-hydroxybenzoyl-CoA_TE"/>
</dbReference>
<dbReference type="PANTHER" id="PTHR31793">
    <property type="entry name" value="4-HYDROXYBENZOYL-COA THIOESTERASE FAMILY MEMBER"/>
    <property type="match status" value="1"/>
</dbReference>
<protein>
    <submittedName>
        <fullName evidence="1">Thioesterase</fullName>
    </submittedName>
</protein>
<dbReference type="InterPro" id="IPR029069">
    <property type="entry name" value="HotDog_dom_sf"/>
</dbReference>
<sequence>MSRIHVPIRLRWNDLDAYGHVNNAAMLTLLEESRISVFWGAGDLRVDGVNDAEAPIADTRDADTITLVARQEVEYLAPIPYLREPLDVQLWIGRLGGASLDVCYEVCSPEGAEPAIVFAKAATTIVLVDAASGRPRRITEREREAWASHIDAPVAFTKRS</sequence>